<evidence type="ECO:0000256" key="6">
    <source>
        <dbReference type="ARBA" id="ARBA00023157"/>
    </source>
</evidence>
<dbReference type="InterPro" id="IPR039417">
    <property type="entry name" value="Peptidase_C1A_papain-like"/>
</dbReference>
<keyword evidence="5" id="KW-0865">Zymogen</keyword>
<dbReference type="Gene3D" id="3.90.70.10">
    <property type="entry name" value="Cysteine proteinases"/>
    <property type="match status" value="1"/>
</dbReference>
<dbReference type="InterPro" id="IPR025661">
    <property type="entry name" value="Pept_asp_AS"/>
</dbReference>
<evidence type="ECO:0000313" key="10">
    <source>
        <dbReference type="EnsemblMetazoa" id="XP_038076128.1"/>
    </source>
</evidence>
<dbReference type="OrthoDB" id="10253408at2759"/>
<protein>
    <recommendedName>
        <fullName evidence="12">Cathepsin L</fullName>
    </recommendedName>
</protein>
<evidence type="ECO:0008006" key="12">
    <source>
        <dbReference type="Google" id="ProtNLM"/>
    </source>
</evidence>
<organism evidence="10 11">
    <name type="scientific">Patiria miniata</name>
    <name type="common">Bat star</name>
    <name type="synonym">Asterina miniata</name>
    <dbReference type="NCBI Taxonomy" id="46514"/>
    <lineage>
        <taxon>Eukaryota</taxon>
        <taxon>Metazoa</taxon>
        <taxon>Echinodermata</taxon>
        <taxon>Eleutherozoa</taxon>
        <taxon>Asterozoa</taxon>
        <taxon>Asteroidea</taxon>
        <taxon>Valvatacea</taxon>
        <taxon>Valvatida</taxon>
        <taxon>Asterinidae</taxon>
        <taxon>Patiria</taxon>
    </lineage>
</organism>
<evidence type="ECO:0000256" key="2">
    <source>
        <dbReference type="ARBA" id="ARBA00022670"/>
    </source>
</evidence>
<dbReference type="PROSITE" id="PS00639">
    <property type="entry name" value="THIOL_PROTEASE_HIS"/>
    <property type="match status" value="1"/>
</dbReference>
<dbReference type="SMART" id="SM00848">
    <property type="entry name" value="Inhibitor_I29"/>
    <property type="match status" value="1"/>
</dbReference>
<keyword evidence="11" id="KW-1185">Reference proteome</keyword>
<feature type="signal peptide" evidence="7">
    <location>
        <begin position="1"/>
        <end position="15"/>
    </location>
</feature>
<dbReference type="CDD" id="cd02248">
    <property type="entry name" value="Peptidase_C1A"/>
    <property type="match status" value="1"/>
</dbReference>
<dbReference type="FunFam" id="3.90.70.10:FF:000006">
    <property type="entry name" value="Cathepsin S"/>
    <property type="match status" value="1"/>
</dbReference>
<keyword evidence="7" id="KW-0732">Signal</keyword>
<evidence type="ECO:0000256" key="5">
    <source>
        <dbReference type="ARBA" id="ARBA00023145"/>
    </source>
</evidence>
<name>A0A914BIL4_PATMI</name>
<dbReference type="SMART" id="SM00645">
    <property type="entry name" value="Pept_C1"/>
    <property type="match status" value="1"/>
</dbReference>
<reference evidence="10" key="1">
    <citation type="submission" date="2022-11" db="UniProtKB">
        <authorList>
            <consortium name="EnsemblMetazoa"/>
        </authorList>
    </citation>
    <scope>IDENTIFICATION</scope>
</reference>
<dbReference type="SUPFAM" id="SSF54001">
    <property type="entry name" value="Cysteine proteinases"/>
    <property type="match status" value="1"/>
</dbReference>
<dbReference type="GO" id="GO:0006508">
    <property type="term" value="P:proteolysis"/>
    <property type="evidence" value="ECO:0007669"/>
    <property type="project" value="UniProtKB-KW"/>
</dbReference>
<dbReference type="GO" id="GO:0008234">
    <property type="term" value="F:cysteine-type peptidase activity"/>
    <property type="evidence" value="ECO:0007669"/>
    <property type="project" value="UniProtKB-KW"/>
</dbReference>
<keyword evidence="3" id="KW-0378">Hydrolase</keyword>
<feature type="domain" description="Cathepsin propeptide inhibitor" evidence="9">
    <location>
        <begin position="24"/>
        <end position="83"/>
    </location>
</feature>
<comment type="similarity">
    <text evidence="1">Belongs to the peptidase C1 family.</text>
</comment>
<evidence type="ECO:0000256" key="7">
    <source>
        <dbReference type="SAM" id="SignalP"/>
    </source>
</evidence>
<dbReference type="PANTHER" id="PTHR12411">
    <property type="entry name" value="CYSTEINE PROTEASE FAMILY C1-RELATED"/>
    <property type="match status" value="1"/>
</dbReference>
<keyword evidence="2" id="KW-0645">Protease</keyword>
<dbReference type="InterPro" id="IPR000169">
    <property type="entry name" value="Pept_cys_AS"/>
</dbReference>
<feature type="chain" id="PRO_5037679363" description="Cathepsin L" evidence="7">
    <location>
        <begin position="16"/>
        <end position="327"/>
    </location>
</feature>
<keyword evidence="6" id="KW-1015">Disulfide bond</keyword>
<dbReference type="InterPro" id="IPR038765">
    <property type="entry name" value="Papain-like_cys_pep_sf"/>
</dbReference>
<dbReference type="InterPro" id="IPR013128">
    <property type="entry name" value="Peptidase_C1A"/>
</dbReference>
<dbReference type="EnsemblMetazoa" id="XM_038220200.1">
    <property type="protein sequence ID" value="XP_038076128.1"/>
    <property type="gene ID" value="LOC119744328"/>
</dbReference>
<feature type="domain" description="Peptidase C1A papain C-terminal" evidence="8">
    <location>
        <begin position="109"/>
        <end position="326"/>
    </location>
</feature>
<dbReference type="PROSITE" id="PS00640">
    <property type="entry name" value="THIOL_PROTEASE_ASN"/>
    <property type="match status" value="1"/>
</dbReference>
<dbReference type="InterPro" id="IPR013201">
    <property type="entry name" value="Prot_inhib_I29"/>
</dbReference>
<dbReference type="InterPro" id="IPR025660">
    <property type="entry name" value="Pept_his_AS"/>
</dbReference>
<evidence type="ECO:0000259" key="8">
    <source>
        <dbReference type="SMART" id="SM00645"/>
    </source>
</evidence>
<dbReference type="PRINTS" id="PR00705">
    <property type="entry name" value="PAPAIN"/>
</dbReference>
<evidence type="ECO:0000313" key="11">
    <source>
        <dbReference type="Proteomes" id="UP000887568"/>
    </source>
</evidence>
<evidence type="ECO:0000256" key="1">
    <source>
        <dbReference type="ARBA" id="ARBA00008455"/>
    </source>
</evidence>
<dbReference type="InterPro" id="IPR000668">
    <property type="entry name" value="Peptidase_C1A_C"/>
</dbReference>
<proteinExistence type="inferred from homology"/>
<dbReference type="Proteomes" id="UP000887568">
    <property type="component" value="Unplaced"/>
</dbReference>
<dbReference type="RefSeq" id="XP_038076128.1">
    <property type="nucleotide sequence ID" value="XM_038220200.1"/>
</dbReference>
<dbReference type="AlphaFoldDB" id="A0A914BIL4"/>
<dbReference type="OMA" id="QAFHYII"/>
<evidence type="ECO:0000259" key="9">
    <source>
        <dbReference type="SMART" id="SM00848"/>
    </source>
</evidence>
<keyword evidence="4" id="KW-0788">Thiol protease</keyword>
<dbReference type="PROSITE" id="PS00139">
    <property type="entry name" value="THIOL_PROTEASE_CYS"/>
    <property type="match status" value="1"/>
</dbReference>
<dbReference type="Pfam" id="PF00112">
    <property type="entry name" value="Peptidase_C1"/>
    <property type="match status" value="1"/>
</dbReference>
<dbReference type="GeneID" id="119744328"/>
<evidence type="ECO:0000256" key="3">
    <source>
        <dbReference type="ARBA" id="ARBA00022801"/>
    </source>
</evidence>
<dbReference type="Pfam" id="PF08246">
    <property type="entry name" value="Inhibitor_I29"/>
    <property type="match status" value="1"/>
</dbReference>
<sequence length="327" mass="36540">MKFLILALCVAAALATSPDLDQEWQMWKDNNQRKYEVEEEDYRRFVWEYNYKVVTEHNQRYALGHTTYTMAMNQFADLTNVEFRKQMNGYLTRKVPTKQSNATTVTTDLPTTVDWRTKGYVTPVKNQMQCGSCWAFSATGSLEGQTFKKTGKLPNLSEQNLVDCAKDPKYNCNGCEGGTMQGAFQYISDNKGIDSEASYPYTAKDGTCHFSRANVAATDSSYTDLPSMDEKALQTAAATIGPISVGIDASHESFQMYDGGVYDEPACSQTELDHGVLVVGYGALDGKDYWLVKNSWGPKWGLKGYIMMSRFKNNQCGIATDASYPIV</sequence>
<accession>A0A914BIL4</accession>
<evidence type="ECO:0000256" key="4">
    <source>
        <dbReference type="ARBA" id="ARBA00022807"/>
    </source>
</evidence>